<dbReference type="SMART" id="SM00530">
    <property type="entry name" value="HTH_XRE"/>
    <property type="match status" value="1"/>
</dbReference>
<evidence type="ECO:0000259" key="1">
    <source>
        <dbReference type="PROSITE" id="PS50943"/>
    </source>
</evidence>
<sequence length="66" mass="7447">MLIYTRIKYILQMKGISVNRLETDLELSNGSISKWNDSVPSADKLAKVAKYLGTTVEELLEDEKVS</sequence>
<dbReference type="Gene3D" id="1.10.260.40">
    <property type="entry name" value="lambda repressor-like DNA-binding domains"/>
    <property type="match status" value="1"/>
</dbReference>
<dbReference type="SUPFAM" id="SSF47413">
    <property type="entry name" value="lambda repressor-like DNA-binding domains"/>
    <property type="match status" value="1"/>
</dbReference>
<reference evidence="2" key="1">
    <citation type="submission" date="2023-03" db="EMBL/GenBank/DDBJ databases">
        <authorList>
            <person name="Shen W."/>
            <person name="Cai J."/>
        </authorList>
    </citation>
    <scope>NUCLEOTIDE SEQUENCE</scope>
    <source>
        <strain evidence="2">B646-2</strain>
    </source>
</reference>
<comment type="caution">
    <text evidence="2">The sequence shown here is derived from an EMBL/GenBank/DDBJ whole genome shotgun (WGS) entry which is preliminary data.</text>
</comment>
<dbReference type="Pfam" id="PF13443">
    <property type="entry name" value="HTH_26"/>
    <property type="match status" value="1"/>
</dbReference>
<evidence type="ECO:0000313" key="2">
    <source>
        <dbReference type="EMBL" id="MDT2538252.1"/>
    </source>
</evidence>
<dbReference type="InterPro" id="IPR010982">
    <property type="entry name" value="Lambda_DNA-bd_dom_sf"/>
</dbReference>
<name>A0AAW8STW2_9ENTE</name>
<gene>
    <name evidence="2" type="ORF">P7D78_08955</name>
</gene>
<protein>
    <submittedName>
        <fullName evidence="2">Helix-turn-helix transcriptional regulator</fullName>
    </submittedName>
</protein>
<dbReference type="PROSITE" id="PS50943">
    <property type="entry name" value="HTH_CROC1"/>
    <property type="match status" value="1"/>
</dbReference>
<dbReference type="AlphaFoldDB" id="A0AAW8STW2"/>
<dbReference type="GO" id="GO:0003677">
    <property type="term" value="F:DNA binding"/>
    <property type="evidence" value="ECO:0007669"/>
    <property type="project" value="InterPro"/>
</dbReference>
<feature type="domain" description="HTH cro/C1-type" evidence="1">
    <location>
        <begin position="7"/>
        <end position="59"/>
    </location>
</feature>
<dbReference type="Proteomes" id="UP001249240">
    <property type="component" value="Unassembled WGS sequence"/>
</dbReference>
<proteinExistence type="predicted"/>
<accession>A0AAW8STW2</accession>
<dbReference type="EMBL" id="JARPXM010000007">
    <property type="protein sequence ID" value="MDT2538252.1"/>
    <property type="molecule type" value="Genomic_DNA"/>
</dbReference>
<evidence type="ECO:0000313" key="3">
    <source>
        <dbReference type="Proteomes" id="UP001249240"/>
    </source>
</evidence>
<dbReference type="InterPro" id="IPR001387">
    <property type="entry name" value="Cro/C1-type_HTH"/>
</dbReference>
<organism evidence="2 3">
    <name type="scientific">Enterococcus raffinosus</name>
    <dbReference type="NCBI Taxonomy" id="71452"/>
    <lineage>
        <taxon>Bacteria</taxon>
        <taxon>Bacillati</taxon>
        <taxon>Bacillota</taxon>
        <taxon>Bacilli</taxon>
        <taxon>Lactobacillales</taxon>
        <taxon>Enterococcaceae</taxon>
        <taxon>Enterococcus</taxon>
    </lineage>
</organism>
<dbReference type="CDD" id="cd00093">
    <property type="entry name" value="HTH_XRE"/>
    <property type="match status" value="1"/>
</dbReference>